<comment type="similarity">
    <text evidence="1">Belongs to the sigma-70 factor family. ECF subfamily.</text>
</comment>
<accession>A0ABY8WLM4</accession>
<evidence type="ECO:0000256" key="6">
    <source>
        <dbReference type="SAM" id="MobiDB-lite"/>
    </source>
</evidence>
<reference evidence="9 10" key="1">
    <citation type="submission" date="2023-06" db="EMBL/GenBank/DDBJ databases">
        <authorList>
            <person name="Yushchuk O."/>
            <person name="Binda E."/>
            <person name="Ruckert-Reed C."/>
            <person name="Fedorenko V."/>
            <person name="Kalinowski J."/>
            <person name="Marinelli F."/>
        </authorList>
    </citation>
    <scope>NUCLEOTIDE SEQUENCE [LARGE SCALE GENOMIC DNA]</scope>
    <source>
        <strain evidence="9 10">NRRL 3884</strain>
    </source>
</reference>
<evidence type="ECO:0000313" key="9">
    <source>
        <dbReference type="EMBL" id="WIM98796.1"/>
    </source>
</evidence>
<evidence type="ECO:0000256" key="1">
    <source>
        <dbReference type="ARBA" id="ARBA00010641"/>
    </source>
</evidence>
<dbReference type="InterPro" id="IPR014284">
    <property type="entry name" value="RNA_pol_sigma-70_dom"/>
</dbReference>
<keyword evidence="3" id="KW-0731">Sigma factor</keyword>
<dbReference type="EMBL" id="CP126980">
    <property type="protein sequence ID" value="WIM98796.1"/>
    <property type="molecule type" value="Genomic_DNA"/>
</dbReference>
<dbReference type="RefSeq" id="WP_284920197.1">
    <property type="nucleotide sequence ID" value="NZ_CP126980.1"/>
</dbReference>
<dbReference type="PANTHER" id="PTHR43133">
    <property type="entry name" value="RNA POLYMERASE ECF-TYPE SIGMA FACTO"/>
    <property type="match status" value="1"/>
</dbReference>
<feature type="domain" description="RNA polymerase sigma factor 70 region 4 type 2" evidence="8">
    <location>
        <begin position="144"/>
        <end position="194"/>
    </location>
</feature>
<gene>
    <name evidence="9" type="ORF">ACTOB_002410</name>
</gene>
<dbReference type="InterPro" id="IPR013325">
    <property type="entry name" value="RNA_pol_sigma_r2"/>
</dbReference>
<keyword evidence="4" id="KW-0238">DNA-binding</keyword>
<protein>
    <submittedName>
        <fullName evidence="9">Sigma-70 family RNA polymerase sigma factor</fullName>
    </submittedName>
</protein>
<dbReference type="Gene3D" id="1.10.10.10">
    <property type="entry name" value="Winged helix-like DNA-binding domain superfamily/Winged helix DNA-binding domain"/>
    <property type="match status" value="1"/>
</dbReference>
<evidence type="ECO:0000313" key="10">
    <source>
        <dbReference type="Proteomes" id="UP001240150"/>
    </source>
</evidence>
<keyword evidence="2" id="KW-0805">Transcription regulation</keyword>
<feature type="region of interest" description="Disordered" evidence="6">
    <location>
        <begin position="114"/>
        <end position="133"/>
    </location>
</feature>
<name>A0ABY8WLM4_9ACTN</name>
<dbReference type="InterPro" id="IPR036388">
    <property type="entry name" value="WH-like_DNA-bd_sf"/>
</dbReference>
<dbReference type="Pfam" id="PF08281">
    <property type="entry name" value="Sigma70_r4_2"/>
    <property type="match status" value="1"/>
</dbReference>
<proteinExistence type="inferred from homology"/>
<feature type="region of interest" description="Disordered" evidence="6">
    <location>
        <begin position="1"/>
        <end position="29"/>
    </location>
</feature>
<dbReference type="Pfam" id="PF04542">
    <property type="entry name" value="Sigma70_r2"/>
    <property type="match status" value="1"/>
</dbReference>
<dbReference type="PANTHER" id="PTHR43133:SF8">
    <property type="entry name" value="RNA POLYMERASE SIGMA FACTOR HI_1459-RELATED"/>
    <property type="match status" value="1"/>
</dbReference>
<keyword evidence="5" id="KW-0804">Transcription</keyword>
<evidence type="ECO:0000259" key="8">
    <source>
        <dbReference type="Pfam" id="PF08281"/>
    </source>
</evidence>
<dbReference type="InterPro" id="IPR007627">
    <property type="entry name" value="RNA_pol_sigma70_r2"/>
</dbReference>
<dbReference type="InterPro" id="IPR039425">
    <property type="entry name" value="RNA_pol_sigma-70-like"/>
</dbReference>
<dbReference type="Gene3D" id="1.10.1740.10">
    <property type="match status" value="1"/>
</dbReference>
<organism evidence="9 10">
    <name type="scientific">Actinoplanes oblitus</name>
    <dbReference type="NCBI Taxonomy" id="3040509"/>
    <lineage>
        <taxon>Bacteria</taxon>
        <taxon>Bacillati</taxon>
        <taxon>Actinomycetota</taxon>
        <taxon>Actinomycetes</taxon>
        <taxon>Micromonosporales</taxon>
        <taxon>Micromonosporaceae</taxon>
        <taxon>Actinoplanes</taxon>
    </lineage>
</organism>
<evidence type="ECO:0000256" key="4">
    <source>
        <dbReference type="ARBA" id="ARBA00023125"/>
    </source>
</evidence>
<evidence type="ECO:0000256" key="2">
    <source>
        <dbReference type="ARBA" id="ARBA00023015"/>
    </source>
</evidence>
<dbReference type="NCBIfam" id="TIGR02937">
    <property type="entry name" value="sigma70-ECF"/>
    <property type="match status" value="1"/>
</dbReference>
<feature type="domain" description="RNA polymerase sigma-70 region 2" evidence="7">
    <location>
        <begin position="57"/>
        <end position="115"/>
    </location>
</feature>
<evidence type="ECO:0000256" key="5">
    <source>
        <dbReference type="ARBA" id="ARBA00023163"/>
    </source>
</evidence>
<evidence type="ECO:0000256" key="3">
    <source>
        <dbReference type="ARBA" id="ARBA00023082"/>
    </source>
</evidence>
<dbReference type="SUPFAM" id="SSF88659">
    <property type="entry name" value="Sigma3 and sigma4 domains of RNA polymerase sigma factors"/>
    <property type="match status" value="1"/>
</dbReference>
<sequence length="202" mass="21965">MEDNRSDAGSGNAGSGHSAGAGGPQANPHLQADEVLVDPAIEQAAIDGEFELFYLAETPKLIGFLMVRGSEAGLAADIAQETMLEAYRRWNDIEAPRAWIRRVARRRWAKLTEKRHREEPAEQVPEPSGLLSPDEADLLGQRHDIIAVLAALPDAQREVMAFSYDGYQPNEIAGLLGKPAATVRSLLRQARATLRDSKEGTG</sequence>
<dbReference type="InterPro" id="IPR013324">
    <property type="entry name" value="RNA_pol_sigma_r3/r4-like"/>
</dbReference>
<evidence type="ECO:0000259" key="7">
    <source>
        <dbReference type="Pfam" id="PF04542"/>
    </source>
</evidence>
<keyword evidence="10" id="KW-1185">Reference proteome</keyword>
<dbReference type="InterPro" id="IPR013249">
    <property type="entry name" value="RNA_pol_sigma70_r4_t2"/>
</dbReference>
<feature type="compositionally biased region" description="Gly residues" evidence="6">
    <location>
        <begin position="11"/>
        <end position="23"/>
    </location>
</feature>
<dbReference type="Proteomes" id="UP001240150">
    <property type="component" value="Chromosome"/>
</dbReference>
<dbReference type="SUPFAM" id="SSF88946">
    <property type="entry name" value="Sigma2 domain of RNA polymerase sigma factors"/>
    <property type="match status" value="1"/>
</dbReference>